<accession>A0A167JKJ6</accession>
<evidence type="ECO:0000313" key="3">
    <source>
        <dbReference type="Proteomes" id="UP000077315"/>
    </source>
</evidence>
<protein>
    <submittedName>
        <fullName evidence="2">Uncharacterized protein</fullName>
    </submittedName>
</protein>
<keyword evidence="1" id="KW-0472">Membrane</keyword>
<dbReference type="RefSeq" id="XP_018284227.1">
    <property type="nucleotide sequence ID" value="XM_018437498.1"/>
</dbReference>
<keyword evidence="3" id="KW-1185">Reference proteome</keyword>
<dbReference type="Proteomes" id="UP000077315">
    <property type="component" value="Unassembled WGS sequence"/>
</dbReference>
<reference evidence="3" key="1">
    <citation type="submission" date="2015-06" db="EMBL/GenBank/DDBJ databases">
        <title>Expansion of signal transduction pathways in fungi by whole-genome duplication.</title>
        <authorList>
            <consortium name="DOE Joint Genome Institute"/>
            <person name="Corrochano L.M."/>
            <person name="Kuo A."/>
            <person name="Marcet-Houben M."/>
            <person name="Polaino S."/>
            <person name="Salamov A."/>
            <person name="Villalobos J.M."/>
            <person name="Alvarez M.I."/>
            <person name="Avalos J."/>
            <person name="Benito E.P."/>
            <person name="Benoit I."/>
            <person name="Burger G."/>
            <person name="Camino L.P."/>
            <person name="Canovas D."/>
            <person name="Cerda-Olmedo E."/>
            <person name="Cheng J.-F."/>
            <person name="Dominguez A."/>
            <person name="Elias M."/>
            <person name="Eslava A.P."/>
            <person name="Glaser F."/>
            <person name="Grimwood J."/>
            <person name="Gutierrez G."/>
            <person name="Heitman J."/>
            <person name="Henrissat B."/>
            <person name="Iturriaga E.A."/>
            <person name="Lang B.F."/>
            <person name="Lavin J.L."/>
            <person name="Lee S."/>
            <person name="Li W."/>
            <person name="Lindquist E."/>
            <person name="Lopez-Garcia S."/>
            <person name="Luque E.M."/>
            <person name="Marcos A.T."/>
            <person name="Martin J."/>
            <person name="McCluskey K."/>
            <person name="Medina H.R."/>
            <person name="Miralles-Duran A."/>
            <person name="Miyazaki A."/>
            <person name="Munoz-Torres E."/>
            <person name="Oguiza J.A."/>
            <person name="Ohm R."/>
            <person name="Olmedo M."/>
            <person name="Orejas M."/>
            <person name="Ortiz-Castellanos L."/>
            <person name="Pisabarro A.G."/>
            <person name="Rodriguez-Romero J."/>
            <person name="Ruiz-Herrera J."/>
            <person name="Ruiz-Vazquez R."/>
            <person name="Sanz C."/>
            <person name="Schackwitz W."/>
            <person name="Schmutz J."/>
            <person name="Shahriari M."/>
            <person name="Shelest E."/>
            <person name="Silva-Franco F."/>
            <person name="Soanes D."/>
            <person name="Syed K."/>
            <person name="Tagua V.G."/>
            <person name="Talbot N.J."/>
            <person name="Thon M."/>
            <person name="De vries R.P."/>
            <person name="Wiebenga A."/>
            <person name="Yadav J.S."/>
            <person name="Braun E.L."/>
            <person name="Baker S."/>
            <person name="Garre V."/>
            <person name="Horwitz B."/>
            <person name="Torres-Martinez S."/>
            <person name="Idnurm A."/>
            <person name="Herrera-Estrella A."/>
            <person name="Gabaldon T."/>
            <person name="Grigoriev I.V."/>
        </authorList>
    </citation>
    <scope>NUCLEOTIDE SEQUENCE [LARGE SCALE GENOMIC DNA]</scope>
    <source>
        <strain evidence="3">NRRL 1555(-)</strain>
    </source>
</reference>
<gene>
    <name evidence="2" type="ORF">PHYBLDRAFT_175480</name>
</gene>
<dbReference type="AlphaFoldDB" id="A0A167JKJ6"/>
<sequence length="134" mass="15261">MRFSGKHILTLPLLHFYIPPFFFDTRVLTSSDASSSQWPSGLVKAILPKILSAIKHSHENDEQPSLKHAMHQELPSHVTVIDMSKKIGTNAMFNILSVFLFNSFVSSIFNIRYQIYESMLQAESNKEAFVIGYI</sequence>
<name>A0A167JKJ6_PHYB8</name>
<dbReference type="GeneID" id="28998404"/>
<keyword evidence="1" id="KW-0812">Transmembrane</keyword>
<proteinExistence type="predicted"/>
<dbReference type="InParanoid" id="A0A167JKJ6"/>
<organism evidence="2 3">
    <name type="scientific">Phycomyces blakesleeanus (strain ATCC 8743b / DSM 1359 / FGSC 10004 / NBRC 33097 / NRRL 1555)</name>
    <dbReference type="NCBI Taxonomy" id="763407"/>
    <lineage>
        <taxon>Eukaryota</taxon>
        <taxon>Fungi</taxon>
        <taxon>Fungi incertae sedis</taxon>
        <taxon>Mucoromycota</taxon>
        <taxon>Mucoromycotina</taxon>
        <taxon>Mucoromycetes</taxon>
        <taxon>Mucorales</taxon>
        <taxon>Phycomycetaceae</taxon>
        <taxon>Phycomyces</taxon>
    </lineage>
</organism>
<keyword evidence="1" id="KW-1133">Transmembrane helix</keyword>
<dbReference type="EMBL" id="KV441005">
    <property type="protein sequence ID" value="OAD66187.1"/>
    <property type="molecule type" value="Genomic_DNA"/>
</dbReference>
<dbReference type="VEuPathDB" id="FungiDB:PHYBLDRAFT_175480"/>
<evidence type="ECO:0000256" key="1">
    <source>
        <dbReference type="SAM" id="Phobius"/>
    </source>
</evidence>
<evidence type="ECO:0000313" key="2">
    <source>
        <dbReference type="EMBL" id="OAD66187.1"/>
    </source>
</evidence>
<feature type="transmembrane region" description="Helical" evidence="1">
    <location>
        <begin position="91"/>
        <end position="111"/>
    </location>
</feature>